<feature type="region of interest" description="Disordered" evidence="1">
    <location>
        <begin position="22"/>
        <end position="45"/>
    </location>
</feature>
<dbReference type="Proteomes" id="UP001177003">
    <property type="component" value="Chromosome 9"/>
</dbReference>
<dbReference type="AlphaFoldDB" id="A0AA36EMQ0"/>
<evidence type="ECO:0000256" key="1">
    <source>
        <dbReference type="SAM" id="MobiDB-lite"/>
    </source>
</evidence>
<evidence type="ECO:0000313" key="2">
    <source>
        <dbReference type="EMBL" id="CAI9301512.1"/>
    </source>
</evidence>
<keyword evidence="3" id="KW-1185">Reference proteome</keyword>
<gene>
    <name evidence="2" type="ORF">LSALG_LOCUS40059</name>
</gene>
<dbReference type="EMBL" id="OX465085">
    <property type="protein sequence ID" value="CAI9301512.1"/>
    <property type="molecule type" value="Genomic_DNA"/>
</dbReference>
<organism evidence="2 3">
    <name type="scientific">Lactuca saligna</name>
    <name type="common">Willowleaf lettuce</name>
    <dbReference type="NCBI Taxonomy" id="75948"/>
    <lineage>
        <taxon>Eukaryota</taxon>
        <taxon>Viridiplantae</taxon>
        <taxon>Streptophyta</taxon>
        <taxon>Embryophyta</taxon>
        <taxon>Tracheophyta</taxon>
        <taxon>Spermatophyta</taxon>
        <taxon>Magnoliopsida</taxon>
        <taxon>eudicotyledons</taxon>
        <taxon>Gunneridae</taxon>
        <taxon>Pentapetalae</taxon>
        <taxon>asterids</taxon>
        <taxon>campanulids</taxon>
        <taxon>Asterales</taxon>
        <taxon>Asteraceae</taxon>
        <taxon>Cichorioideae</taxon>
        <taxon>Cichorieae</taxon>
        <taxon>Lactucinae</taxon>
        <taxon>Lactuca</taxon>
    </lineage>
</organism>
<feature type="compositionally biased region" description="Basic residues" evidence="1">
    <location>
        <begin position="35"/>
        <end position="45"/>
    </location>
</feature>
<proteinExistence type="predicted"/>
<evidence type="ECO:0000313" key="3">
    <source>
        <dbReference type="Proteomes" id="UP001177003"/>
    </source>
</evidence>
<reference evidence="2" key="1">
    <citation type="submission" date="2023-04" db="EMBL/GenBank/DDBJ databases">
        <authorList>
            <person name="Vijverberg K."/>
            <person name="Xiong W."/>
            <person name="Schranz E."/>
        </authorList>
    </citation>
    <scope>NUCLEOTIDE SEQUENCE</scope>
</reference>
<accession>A0AA36EMQ0</accession>
<protein>
    <submittedName>
        <fullName evidence="2">Uncharacterized protein</fullName>
    </submittedName>
</protein>
<name>A0AA36EMQ0_LACSI</name>
<sequence length="126" mass="14393">MDEALSVEVDLTTPGHSIAKVGEKSKWEGPFESSRKKKKGHQHKKNDKINFCKKCYSTHNGPCSDSIMSYRRCDESYEWSCMKPKLNASDSGKKTDAPKVQVQAFQRTTNEARHDDEVIVITFYCE</sequence>